<sequence length="135" mass="15440">MRLSGRHGDSAKGEIQRSARIMQHSHRITHVRCCTHDSVDAHVAHGTYYHELLDVSGIQLLLEISFKEGVDVFFNDHRFLVSRRYSRLYLRADRSLHENRSAFIGLMPYVKNRNTCVARVADHSAGIRHSGFDPG</sequence>
<name>A0A3M5V2W2_PSESX</name>
<comment type="caution">
    <text evidence="1">The sequence shown here is derived from an EMBL/GenBank/DDBJ whole genome shotgun (WGS) entry which is preliminary data.</text>
</comment>
<proteinExistence type="predicted"/>
<evidence type="ECO:0000313" key="2">
    <source>
        <dbReference type="Proteomes" id="UP000280395"/>
    </source>
</evidence>
<dbReference type="Proteomes" id="UP000280395">
    <property type="component" value="Unassembled WGS sequence"/>
</dbReference>
<evidence type="ECO:0000313" key="1">
    <source>
        <dbReference type="EMBL" id="RMU51958.1"/>
    </source>
</evidence>
<dbReference type="AlphaFoldDB" id="A0A3M5V2W2"/>
<reference evidence="1 2" key="1">
    <citation type="submission" date="2018-08" db="EMBL/GenBank/DDBJ databases">
        <title>Recombination of ecologically and evolutionarily significant loci maintains genetic cohesion in the Pseudomonas syringae species complex.</title>
        <authorList>
            <person name="Dillon M."/>
            <person name="Thakur S."/>
            <person name="Almeida R.N.D."/>
            <person name="Weir B.S."/>
            <person name="Guttman D.S."/>
        </authorList>
    </citation>
    <scope>NUCLEOTIDE SEQUENCE [LARGE SCALE GENOMIC DNA]</scope>
    <source>
        <strain evidence="1 2">ICMP 14479</strain>
    </source>
</reference>
<accession>A0A3M5V2W2</accession>
<protein>
    <submittedName>
        <fullName evidence="1">Uncharacterized protein</fullName>
    </submittedName>
</protein>
<organism evidence="1 2">
    <name type="scientific">Pseudomonas syringae pv. avii</name>
    <dbReference type="NCBI Taxonomy" id="663959"/>
    <lineage>
        <taxon>Bacteria</taxon>
        <taxon>Pseudomonadati</taxon>
        <taxon>Pseudomonadota</taxon>
        <taxon>Gammaproteobacteria</taxon>
        <taxon>Pseudomonadales</taxon>
        <taxon>Pseudomonadaceae</taxon>
        <taxon>Pseudomonas</taxon>
        <taxon>Pseudomonas syringae</taxon>
    </lineage>
</organism>
<gene>
    <name evidence="1" type="ORF">ALP29_200170</name>
</gene>
<dbReference type="EMBL" id="RBUA01000981">
    <property type="protein sequence ID" value="RMU51958.1"/>
    <property type="molecule type" value="Genomic_DNA"/>
</dbReference>